<name>A0A9X5FGC3_9MICO</name>
<feature type="domain" description="GP-PDE" evidence="1">
    <location>
        <begin position="2"/>
        <end position="284"/>
    </location>
</feature>
<evidence type="ECO:0000313" key="2">
    <source>
        <dbReference type="EMBL" id="NKX93944.1"/>
    </source>
</evidence>
<dbReference type="InterPro" id="IPR030395">
    <property type="entry name" value="GP_PDE_dom"/>
</dbReference>
<dbReference type="EMBL" id="JAAXOW010000004">
    <property type="protein sequence ID" value="NKX93944.1"/>
    <property type="molecule type" value="Genomic_DNA"/>
</dbReference>
<keyword evidence="3" id="KW-1185">Reference proteome</keyword>
<dbReference type="PROSITE" id="PS51704">
    <property type="entry name" value="GP_PDE"/>
    <property type="match status" value="1"/>
</dbReference>
<sequence length="303" mass="32022">MTTFIAHRGASAAFAEHTRAAYVQALADGADGLECDVQLTADGEVVLWHDATLDRTSDATGDLHRLTLAELRALDAFSWRTPAVPDSHGEAGTQVLTLGELALLAIAADRPVVLVVELKHPSPFGHALEDATLDVLRGHGWDPESGRLGDSEVTVCFMSFFPSSLEHLAPHVPGGALMFLVDELSDAELVADLDPGAQPTPTTVAAARALVAHGMALVIDGAVGGFGPSVAWCRAHPDDVRALVAQGRTLRVWTVDDVTDAELLVGLGVAELTTNTPRELRAALSRRDLHKASTLTSQRATTM</sequence>
<accession>A0A9X5FGC3</accession>
<reference evidence="2 3" key="1">
    <citation type="submission" date="2020-04" db="EMBL/GenBank/DDBJ databases">
        <title>MicrobeNet Type strains.</title>
        <authorList>
            <person name="Nicholson A.C."/>
        </authorList>
    </citation>
    <scope>NUCLEOTIDE SEQUENCE [LARGE SCALE GENOMIC DNA]</scope>
    <source>
        <strain evidence="2 3">ATCC BAA-789</strain>
    </source>
</reference>
<dbReference type="Proteomes" id="UP000774283">
    <property type="component" value="Unassembled WGS sequence"/>
</dbReference>
<dbReference type="PANTHER" id="PTHR46211">
    <property type="entry name" value="GLYCEROPHOSPHORYL DIESTER PHOSPHODIESTERASE"/>
    <property type="match status" value="1"/>
</dbReference>
<dbReference type="Gene3D" id="3.20.20.190">
    <property type="entry name" value="Phosphatidylinositol (PI) phosphodiesterase"/>
    <property type="match status" value="1"/>
</dbReference>
<dbReference type="Pfam" id="PF03009">
    <property type="entry name" value="GDPD"/>
    <property type="match status" value="1"/>
</dbReference>
<organism evidence="2 3">
    <name type="scientific">Sanguibacter hominis ATCC BAA-789</name>
    <dbReference type="NCBI Taxonomy" id="1312740"/>
    <lineage>
        <taxon>Bacteria</taxon>
        <taxon>Bacillati</taxon>
        <taxon>Actinomycetota</taxon>
        <taxon>Actinomycetes</taxon>
        <taxon>Micrococcales</taxon>
        <taxon>Sanguibacteraceae</taxon>
        <taxon>Sanguibacter</taxon>
    </lineage>
</organism>
<comment type="caution">
    <text evidence="2">The sequence shown here is derived from an EMBL/GenBank/DDBJ whole genome shotgun (WGS) entry which is preliminary data.</text>
</comment>
<protein>
    <submittedName>
        <fullName evidence="2">Glycerophosphodiester phosphodiesterase</fullName>
    </submittedName>
</protein>
<dbReference type="RefSeq" id="WP_168448012.1">
    <property type="nucleotide sequence ID" value="NZ_JAAXOW010000004.1"/>
</dbReference>
<dbReference type="PANTHER" id="PTHR46211:SF13">
    <property type="entry name" value="GLYCEROPHOSPHODIESTER PHOSPHODIESTERASE 1-RELATED"/>
    <property type="match status" value="1"/>
</dbReference>
<dbReference type="AlphaFoldDB" id="A0A9X5FGC3"/>
<dbReference type="GO" id="GO:0006629">
    <property type="term" value="P:lipid metabolic process"/>
    <property type="evidence" value="ECO:0007669"/>
    <property type="project" value="InterPro"/>
</dbReference>
<proteinExistence type="predicted"/>
<evidence type="ECO:0000313" key="3">
    <source>
        <dbReference type="Proteomes" id="UP000774283"/>
    </source>
</evidence>
<evidence type="ECO:0000259" key="1">
    <source>
        <dbReference type="PROSITE" id="PS51704"/>
    </source>
</evidence>
<gene>
    <name evidence="2" type="ORF">HF995_11805</name>
</gene>
<dbReference type="SUPFAM" id="SSF51695">
    <property type="entry name" value="PLC-like phosphodiesterases"/>
    <property type="match status" value="1"/>
</dbReference>
<dbReference type="GO" id="GO:0008081">
    <property type="term" value="F:phosphoric diester hydrolase activity"/>
    <property type="evidence" value="ECO:0007669"/>
    <property type="project" value="InterPro"/>
</dbReference>
<dbReference type="InterPro" id="IPR017946">
    <property type="entry name" value="PLC-like_Pdiesterase_TIM-brl"/>
</dbReference>